<comment type="caution">
    <text evidence="2">The sequence shown here is derived from an EMBL/GenBank/DDBJ whole genome shotgun (WGS) entry which is preliminary data.</text>
</comment>
<accession>A0A4R1XQR0</accession>
<dbReference type="Proteomes" id="UP000294963">
    <property type="component" value="Unassembled WGS sequence"/>
</dbReference>
<keyword evidence="1" id="KW-0472">Membrane</keyword>
<feature type="transmembrane region" description="Helical" evidence="1">
    <location>
        <begin position="55"/>
        <end position="79"/>
    </location>
</feature>
<evidence type="ECO:0000313" key="2">
    <source>
        <dbReference type="EMBL" id="TCM65839.1"/>
    </source>
</evidence>
<evidence type="ECO:0000313" key="3">
    <source>
        <dbReference type="Proteomes" id="UP000294963"/>
    </source>
</evidence>
<reference evidence="2 3" key="1">
    <citation type="submission" date="2019-03" db="EMBL/GenBank/DDBJ databases">
        <title>Genomic analyses of the natural microbiome of Caenorhabditis elegans.</title>
        <authorList>
            <person name="Samuel B."/>
        </authorList>
    </citation>
    <scope>NUCLEOTIDE SEQUENCE [LARGE SCALE GENOMIC DNA]</scope>
    <source>
        <strain evidence="2 3">JUb89</strain>
    </source>
</reference>
<name>A0A4R1XQR0_ACICA</name>
<feature type="transmembrane region" description="Helical" evidence="1">
    <location>
        <begin position="91"/>
        <end position="115"/>
    </location>
</feature>
<sequence>MKKGNNPQLQFDNFPIFILGGPAIAGITIFIAFFLSDFFTSDEYIIQDIPNLISGFFIIFILSYLFGLLPAIVTSFIFNRIIKRYIRSAKLYHFIACGAFSVLLWLPVPLLIYPFSVNKSHYALGLISIMLYSSLICSYLSWRSFKKQLKIFNSRAAA</sequence>
<dbReference type="EMBL" id="SLVJ01000014">
    <property type="protein sequence ID" value="TCM65839.1"/>
    <property type="molecule type" value="Genomic_DNA"/>
</dbReference>
<proteinExistence type="predicted"/>
<keyword evidence="1" id="KW-1133">Transmembrane helix</keyword>
<keyword evidence="1" id="KW-0812">Transmembrane</keyword>
<keyword evidence="3" id="KW-1185">Reference proteome</keyword>
<dbReference type="AlphaFoldDB" id="A0A4R1XQR0"/>
<feature type="transmembrane region" description="Helical" evidence="1">
    <location>
        <begin position="12"/>
        <end position="35"/>
    </location>
</feature>
<organism evidence="2 3">
    <name type="scientific">Acinetobacter calcoaceticus</name>
    <dbReference type="NCBI Taxonomy" id="471"/>
    <lineage>
        <taxon>Bacteria</taxon>
        <taxon>Pseudomonadati</taxon>
        <taxon>Pseudomonadota</taxon>
        <taxon>Gammaproteobacteria</taxon>
        <taxon>Moraxellales</taxon>
        <taxon>Moraxellaceae</taxon>
        <taxon>Acinetobacter</taxon>
        <taxon>Acinetobacter calcoaceticus/baumannii complex</taxon>
    </lineage>
</organism>
<protein>
    <submittedName>
        <fullName evidence="2">Uncharacterized protein</fullName>
    </submittedName>
</protein>
<evidence type="ECO:0000256" key="1">
    <source>
        <dbReference type="SAM" id="Phobius"/>
    </source>
</evidence>
<gene>
    <name evidence="2" type="ORF">EC844_11485</name>
</gene>
<feature type="transmembrane region" description="Helical" evidence="1">
    <location>
        <begin position="121"/>
        <end position="142"/>
    </location>
</feature>